<name>E6V4B8_VARPE</name>
<proteinExistence type="predicted"/>
<dbReference type="EMBL" id="CP002417">
    <property type="protein sequence ID" value="ADU34664.1"/>
    <property type="molecule type" value="Genomic_DNA"/>
</dbReference>
<gene>
    <name evidence="2" type="ordered locus">Varpa_0442</name>
</gene>
<evidence type="ECO:0000313" key="2">
    <source>
        <dbReference type="EMBL" id="ADU34664.1"/>
    </source>
</evidence>
<protein>
    <submittedName>
        <fullName evidence="2">Uncharacterized protein</fullName>
    </submittedName>
</protein>
<dbReference type="eggNOG" id="ENOG502ZF5D">
    <property type="taxonomic scope" value="Bacteria"/>
</dbReference>
<sequence length="273" mass="29249">MGLESSFFPRPGLAPAGDLLSFASPKERKQRKGDPAVCVPPLRCGQPAVLAFRGVRRTRFAQTAAALIRETLRSSAHTEGLWGPHTPSLRSAAPSGLRFARLGLAPSPSGGRLGWGHATLDETRLCSKGRRAPIPAFPRKGKEQCTKPGVPCLVFLPPLPGEGRGGGTAAERSNGPTASRAKQWPGLSPPPSGCAEERSGSRTRARRCLSEASSARPREPRAPQVARSEAEGRRQWGRLSFAYLSLAKQRKVGRLPGRDPASEKKQTQGQQEC</sequence>
<accession>E6V4B8</accession>
<reference evidence="2 3" key="2">
    <citation type="journal article" date="2013" name="Genome Announc.">
        <title>Genome of the Root-Associated Plant Growth-Promoting Bacterium Variovorax paradoxus Strain EPS.</title>
        <authorList>
            <person name="Han J.I."/>
            <person name="Spain J.C."/>
            <person name="Leadbetter J.R."/>
            <person name="Ovchinnikova G."/>
            <person name="Goodwin L.A."/>
            <person name="Han C.S."/>
            <person name="Woyke T."/>
            <person name="Davenport K.W."/>
            <person name="Orwin P.M."/>
        </authorList>
    </citation>
    <scope>NUCLEOTIDE SEQUENCE [LARGE SCALE GENOMIC DNA]</scope>
    <source>
        <strain evidence="2 3">EPS</strain>
    </source>
</reference>
<feature type="compositionally biased region" description="Basic and acidic residues" evidence="1">
    <location>
        <begin position="256"/>
        <end position="266"/>
    </location>
</feature>
<dbReference type="Proteomes" id="UP000008917">
    <property type="component" value="Chromosome"/>
</dbReference>
<dbReference type="AlphaFoldDB" id="E6V4B8"/>
<evidence type="ECO:0000313" key="3">
    <source>
        <dbReference type="Proteomes" id="UP000008917"/>
    </source>
</evidence>
<dbReference type="HOGENOM" id="CLU_1019210_0_0_4"/>
<feature type="region of interest" description="Disordered" evidence="1">
    <location>
        <begin position="249"/>
        <end position="273"/>
    </location>
</feature>
<dbReference type="STRING" id="595537.Varpa_0442"/>
<feature type="region of interest" description="Disordered" evidence="1">
    <location>
        <begin position="156"/>
        <end position="233"/>
    </location>
</feature>
<organism evidence="2 3">
    <name type="scientific">Variovorax paradoxus (strain EPS)</name>
    <dbReference type="NCBI Taxonomy" id="595537"/>
    <lineage>
        <taxon>Bacteria</taxon>
        <taxon>Pseudomonadati</taxon>
        <taxon>Pseudomonadota</taxon>
        <taxon>Betaproteobacteria</taxon>
        <taxon>Burkholderiales</taxon>
        <taxon>Comamonadaceae</taxon>
        <taxon>Variovorax</taxon>
    </lineage>
</organism>
<reference evidence="3" key="1">
    <citation type="submission" date="2010-12" db="EMBL/GenBank/DDBJ databases">
        <title>Complete sequence of Variovorax paradoxus EPS.</title>
        <authorList>
            <consortium name="US DOE Joint Genome Institute"/>
            <person name="Lucas S."/>
            <person name="Copeland A."/>
            <person name="Lapidus A."/>
            <person name="Cheng J.-F."/>
            <person name="Goodwin L."/>
            <person name="Pitluck S."/>
            <person name="Teshima H."/>
            <person name="Detter J.C."/>
            <person name="Han C."/>
            <person name="Tapia R."/>
            <person name="Land M."/>
            <person name="Hauser L."/>
            <person name="Kyrpides N."/>
            <person name="Ivanova N."/>
            <person name="Ovchinnikova G."/>
            <person name="Orwin P."/>
            <person name="Han J.-I.G."/>
            <person name="Woyke T."/>
        </authorList>
    </citation>
    <scope>NUCLEOTIDE SEQUENCE [LARGE SCALE GENOMIC DNA]</scope>
    <source>
        <strain evidence="3">EPS</strain>
    </source>
</reference>
<evidence type="ECO:0000256" key="1">
    <source>
        <dbReference type="SAM" id="MobiDB-lite"/>
    </source>
</evidence>
<dbReference type="KEGG" id="vpe:Varpa_0442"/>